<keyword evidence="1" id="KW-0175">Coiled coil</keyword>
<feature type="non-terminal residue" evidence="3">
    <location>
        <position position="1"/>
    </location>
</feature>
<protein>
    <submittedName>
        <fullName evidence="3">Uncharacterized protein</fullName>
    </submittedName>
</protein>
<gene>
    <name evidence="3" type="ORF">RDB_LOCUS105718</name>
</gene>
<evidence type="ECO:0000313" key="3">
    <source>
        <dbReference type="EMBL" id="CAE6510328.1"/>
    </source>
</evidence>
<name>A0A8H3HI74_9AGAM</name>
<accession>A0A8H3HI74</accession>
<evidence type="ECO:0000256" key="1">
    <source>
        <dbReference type="SAM" id="Coils"/>
    </source>
</evidence>
<dbReference type="EMBL" id="CAJMWZ010005724">
    <property type="protein sequence ID" value="CAE6510328.1"/>
    <property type="molecule type" value="Genomic_DNA"/>
</dbReference>
<feature type="region of interest" description="Disordered" evidence="2">
    <location>
        <begin position="12"/>
        <end position="36"/>
    </location>
</feature>
<reference evidence="3" key="1">
    <citation type="submission" date="2021-01" db="EMBL/GenBank/DDBJ databases">
        <authorList>
            <person name="Kaushik A."/>
        </authorList>
    </citation>
    <scope>NUCLEOTIDE SEQUENCE</scope>
    <source>
        <strain evidence="3">Type strain: AG8-Rh-89/</strain>
    </source>
</reference>
<dbReference type="AlphaFoldDB" id="A0A8H3HI74"/>
<dbReference type="Proteomes" id="UP000663850">
    <property type="component" value="Unassembled WGS sequence"/>
</dbReference>
<sequence>MPPLAVNHLARLQPHAGPSTSSSWGTLGVGNPSGPGQILSRRRVDYRLLNAPSFDNPQADLTEIDVYIDIARLLLHHASQNEHISGIIYCHSSRTALLSGITQRSLLVLAELFLGRQEMNRLTVLVLQPSETDKRAEEVVGTILNDSTSTSFGEAVAGGAVVVAGDWTKHDMVRHLRRYRSMDPLRPPICHLTSDQSGSPQQLVENTLGSYGRQTIEFYVQSLQKLAHDKKELEAQIAHYQTKVEQRTIHENAESRTPSEDEYERLRQAERDYASLRSQIQLQI</sequence>
<organism evidence="3 4">
    <name type="scientific">Rhizoctonia solani</name>
    <dbReference type="NCBI Taxonomy" id="456999"/>
    <lineage>
        <taxon>Eukaryota</taxon>
        <taxon>Fungi</taxon>
        <taxon>Dikarya</taxon>
        <taxon>Basidiomycota</taxon>
        <taxon>Agaricomycotina</taxon>
        <taxon>Agaricomycetes</taxon>
        <taxon>Cantharellales</taxon>
        <taxon>Ceratobasidiaceae</taxon>
        <taxon>Rhizoctonia</taxon>
    </lineage>
</organism>
<feature type="coiled-coil region" evidence="1">
    <location>
        <begin position="216"/>
        <end position="279"/>
    </location>
</feature>
<evidence type="ECO:0000313" key="4">
    <source>
        <dbReference type="Proteomes" id="UP000663850"/>
    </source>
</evidence>
<proteinExistence type="predicted"/>
<evidence type="ECO:0000256" key="2">
    <source>
        <dbReference type="SAM" id="MobiDB-lite"/>
    </source>
</evidence>
<comment type="caution">
    <text evidence="3">The sequence shown here is derived from an EMBL/GenBank/DDBJ whole genome shotgun (WGS) entry which is preliminary data.</text>
</comment>